<evidence type="ECO:0000313" key="3">
    <source>
        <dbReference type="Proteomes" id="UP000295701"/>
    </source>
</evidence>
<feature type="transmembrane region" description="Helical" evidence="1">
    <location>
        <begin position="137"/>
        <end position="159"/>
    </location>
</feature>
<feature type="transmembrane region" description="Helical" evidence="1">
    <location>
        <begin position="94"/>
        <end position="112"/>
    </location>
</feature>
<keyword evidence="1" id="KW-1133">Transmembrane helix</keyword>
<accession>A0A4R6AJB1</accession>
<proteinExistence type="predicted"/>
<dbReference type="OrthoDB" id="7631418at2"/>
<protein>
    <submittedName>
        <fullName evidence="2">Cobalamin biosynthesis protein CobQ</fullName>
    </submittedName>
</protein>
<comment type="caution">
    <text evidence="2">The sequence shown here is derived from an EMBL/GenBank/DDBJ whole genome shotgun (WGS) entry which is preliminary data.</text>
</comment>
<dbReference type="AlphaFoldDB" id="A0A4R6AJB1"/>
<evidence type="ECO:0000313" key="2">
    <source>
        <dbReference type="EMBL" id="TDL84311.1"/>
    </source>
</evidence>
<sequence length="194" mass="20588">MNTPAHLLLGGAVFGRRGDRGLTWAALAGGLLPDLSLYLMAAVSILLLGIGPDRVFGELYFSGAWQLVFAVDNSFVLWGIALGAALWLRSGRGVALTGSALLHLVFDLLLHHDDARRHFWPLSDWRFASPVSYWDPAHGGAIVAPIETALALICAGIILRQRPGRVLGGVAVLLAAAQFAPFVVWALVFGGQGG</sequence>
<dbReference type="RefSeq" id="WP_133395410.1">
    <property type="nucleotide sequence ID" value="NZ_SNAA01000001.1"/>
</dbReference>
<reference evidence="2 3" key="1">
    <citation type="submission" date="2019-03" db="EMBL/GenBank/DDBJ databases">
        <title>Primorskyibacter sp. SS33 isolated from sediments.</title>
        <authorList>
            <person name="Xunke S."/>
        </authorList>
    </citation>
    <scope>NUCLEOTIDE SEQUENCE [LARGE SCALE GENOMIC DNA]</scope>
    <source>
        <strain evidence="2 3">SS33</strain>
    </source>
</reference>
<evidence type="ECO:0000256" key="1">
    <source>
        <dbReference type="SAM" id="Phobius"/>
    </source>
</evidence>
<dbReference type="Proteomes" id="UP000295701">
    <property type="component" value="Unassembled WGS sequence"/>
</dbReference>
<organism evidence="2 3">
    <name type="scientific">Palleronia sediminis</name>
    <dbReference type="NCBI Taxonomy" id="2547833"/>
    <lineage>
        <taxon>Bacteria</taxon>
        <taxon>Pseudomonadati</taxon>
        <taxon>Pseudomonadota</taxon>
        <taxon>Alphaproteobacteria</taxon>
        <taxon>Rhodobacterales</taxon>
        <taxon>Roseobacteraceae</taxon>
        <taxon>Palleronia</taxon>
    </lineage>
</organism>
<keyword evidence="1" id="KW-0812">Transmembrane</keyword>
<feature type="transmembrane region" description="Helical" evidence="1">
    <location>
        <begin position="24"/>
        <end position="51"/>
    </location>
</feature>
<keyword evidence="3" id="KW-1185">Reference proteome</keyword>
<feature type="transmembrane region" description="Helical" evidence="1">
    <location>
        <begin position="166"/>
        <end position="188"/>
    </location>
</feature>
<dbReference type="EMBL" id="SNAA01000001">
    <property type="protein sequence ID" value="TDL84311.1"/>
    <property type="molecule type" value="Genomic_DNA"/>
</dbReference>
<keyword evidence="1" id="KW-0472">Membrane</keyword>
<name>A0A4R6AJB1_9RHOB</name>
<gene>
    <name evidence="2" type="ORF">E2L08_02245</name>
</gene>
<feature type="transmembrane region" description="Helical" evidence="1">
    <location>
        <begin position="63"/>
        <end position="87"/>
    </location>
</feature>